<feature type="coiled-coil region" evidence="1">
    <location>
        <begin position="3"/>
        <end position="97"/>
    </location>
</feature>
<dbReference type="Gene3D" id="1.20.1500.10">
    <property type="entry name" value="YheA/YmcA-like"/>
    <property type="match status" value="1"/>
</dbReference>
<organism evidence="2 3">
    <name type="scientific">Natranaerobius thermophilus (strain ATCC BAA-1301 / DSM 18059 / JW/NM-WN-LF)</name>
    <dbReference type="NCBI Taxonomy" id="457570"/>
    <lineage>
        <taxon>Bacteria</taxon>
        <taxon>Bacillati</taxon>
        <taxon>Bacillota</taxon>
        <taxon>Clostridia</taxon>
        <taxon>Natranaerobiales</taxon>
        <taxon>Natranaerobiaceae</taxon>
        <taxon>Natranaerobius</taxon>
    </lineage>
</organism>
<dbReference type="FunCoup" id="B2A493">
    <property type="interactions" value="11"/>
</dbReference>
<dbReference type="RefSeq" id="WP_012446638.1">
    <property type="nucleotide sequence ID" value="NC_010718.1"/>
</dbReference>
<keyword evidence="1" id="KW-0175">Coiled coil</keyword>
<keyword evidence="3" id="KW-1185">Reference proteome</keyword>
<gene>
    <name evidence="2" type="ordered locus">Nther_0148</name>
</gene>
<reference evidence="2 3" key="2">
    <citation type="journal article" date="2011" name="J. Bacteriol.">
        <title>Complete genome sequence of the anaerobic, halophilic alkalithermophile Natranaerobius thermophilus JW/NM-WN-LF.</title>
        <authorList>
            <person name="Zhao B."/>
            <person name="Mesbah N.M."/>
            <person name="Dalin E."/>
            <person name="Goodwin L."/>
            <person name="Nolan M."/>
            <person name="Pitluck S."/>
            <person name="Chertkov O."/>
            <person name="Brettin T.S."/>
            <person name="Han J."/>
            <person name="Larimer F.W."/>
            <person name="Land M.L."/>
            <person name="Hauser L."/>
            <person name="Kyrpides N."/>
            <person name="Wiegel J."/>
        </authorList>
    </citation>
    <scope>NUCLEOTIDE SEQUENCE [LARGE SCALE GENOMIC DNA]</scope>
    <source>
        <strain evidence="3">ATCC BAA-1301 / DSM 18059 / JW/NM-WN-LF</strain>
    </source>
</reference>
<dbReference type="STRING" id="457570.Nther_0148"/>
<dbReference type="InterPro" id="IPR010368">
    <property type="entry name" value="Com_YlbF"/>
</dbReference>
<name>B2A493_NATTJ</name>
<reference evidence="2 3" key="1">
    <citation type="submission" date="2008-04" db="EMBL/GenBank/DDBJ databases">
        <title>Complete sequence of chromosome of Natranaerobius thermophilus JW/NM-WN-LF.</title>
        <authorList>
            <consortium name="US DOE Joint Genome Institute"/>
            <person name="Copeland A."/>
            <person name="Lucas S."/>
            <person name="Lapidus A."/>
            <person name="Glavina del Rio T."/>
            <person name="Dalin E."/>
            <person name="Tice H."/>
            <person name="Bruce D."/>
            <person name="Goodwin L."/>
            <person name="Pitluck S."/>
            <person name="Chertkov O."/>
            <person name="Brettin T."/>
            <person name="Detter J.C."/>
            <person name="Han C."/>
            <person name="Kuske C.R."/>
            <person name="Schmutz J."/>
            <person name="Larimer F."/>
            <person name="Land M."/>
            <person name="Hauser L."/>
            <person name="Kyrpides N."/>
            <person name="Lykidis A."/>
            <person name="Mesbah N.M."/>
            <person name="Wiegel J."/>
        </authorList>
    </citation>
    <scope>NUCLEOTIDE SEQUENCE [LARGE SCALE GENOMIC DNA]</scope>
    <source>
        <strain evidence="3">ATCC BAA-1301 / DSM 18059 / JW/NM-WN-LF</strain>
    </source>
</reference>
<dbReference type="OrthoDB" id="2082922at2"/>
<sequence length="107" mass="12384">MSVEQKAKELAEAIKETEEFETLKSAENKLNLDVTAQELLQKFQDKQQNLQQSQQQGQEVSQEEIQTLQSLQQEMQNNETIKTLMDAQQQFDNLLQEVNQTVLTSLK</sequence>
<dbReference type="eggNOG" id="COG3679">
    <property type="taxonomic scope" value="Bacteria"/>
</dbReference>
<dbReference type="InParanoid" id="B2A493"/>
<evidence type="ECO:0000313" key="2">
    <source>
        <dbReference type="EMBL" id="ACB83747.1"/>
    </source>
</evidence>
<dbReference type="KEGG" id="nth:Nther_0148"/>
<dbReference type="SUPFAM" id="SSF158622">
    <property type="entry name" value="YheA/YmcA-like"/>
    <property type="match status" value="1"/>
</dbReference>
<accession>B2A493</accession>
<dbReference type="Proteomes" id="UP000001683">
    <property type="component" value="Chromosome"/>
</dbReference>
<proteinExistence type="predicted"/>
<dbReference type="InterPro" id="IPR023378">
    <property type="entry name" value="YheA/YmcA-like_dom_sf"/>
</dbReference>
<dbReference type="Pfam" id="PF06133">
    <property type="entry name" value="Com_YlbF"/>
    <property type="match status" value="1"/>
</dbReference>
<dbReference type="AlphaFoldDB" id="B2A493"/>
<dbReference type="HOGENOM" id="CLU_140243_1_1_9"/>
<evidence type="ECO:0000256" key="1">
    <source>
        <dbReference type="SAM" id="Coils"/>
    </source>
</evidence>
<dbReference type="EMBL" id="CP001034">
    <property type="protein sequence ID" value="ACB83747.1"/>
    <property type="molecule type" value="Genomic_DNA"/>
</dbReference>
<evidence type="ECO:0000313" key="3">
    <source>
        <dbReference type="Proteomes" id="UP000001683"/>
    </source>
</evidence>
<protein>
    <submittedName>
        <fullName evidence="2">Uncharacterized protein</fullName>
    </submittedName>
</protein>